<dbReference type="EMBL" id="VNIQ01000001">
    <property type="protein sequence ID" value="TYQ08989.1"/>
    <property type="molecule type" value="Genomic_DNA"/>
</dbReference>
<evidence type="ECO:0000313" key="1">
    <source>
        <dbReference type="EMBL" id="TYQ08989.1"/>
    </source>
</evidence>
<dbReference type="SUPFAM" id="SSF53474">
    <property type="entry name" value="alpha/beta-Hydrolases"/>
    <property type="match status" value="1"/>
</dbReference>
<accession>A0A652YZ76</accession>
<protein>
    <submittedName>
        <fullName evidence="1">Pimeloyl-ACP methyl ester carboxylesterase</fullName>
    </submittedName>
</protein>
<dbReference type="PANTHER" id="PTHR37017:SF11">
    <property type="entry name" value="ESTERASE_LIPASE_THIOESTERASE DOMAIN-CONTAINING PROTEIN"/>
    <property type="match status" value="1"/>
</dbReference>
<dbReference type="InterPro" id="IPR029058">
    <property type="entry name" value="AB_hydrolase_fold"/>
</dbReference>
<dbReference type="AlphaFoldDB" id="A0A652YZ76"/>
<dbReference type="Pfam" id="PF12697">
    <property type="entry name" value="Abhydrolase_6"/>
    <property type="match status" value="1"/>
</dbReference>
<sequence>MKTHIVLVPGFWLGAWAWDAVLPHLQRPDTHVTALTLPGLESVDSPRNTVTLDSHVSAIVDAVSRSDERTILVVHSGAGASGYAATDRVPDQIARIVYVDSGPMPDGTALRPDLAEDAIEVPLPPWAELEADGSSIEGLDDDALTAFRDRAVPEPAGAARDQIVLTDPRRYSVPTTVVCSSYPSDVIKQMADGGFPIAVELAKLPVTYVDLPTGHWPMWSRPKELAETILDAADA</sequence>
<name>A0A652YZ76_NOCGL</name>
<dbReference type="InterPro" id="IPR052897">
    <property type="entry name" value="Sec-Metab_Biosynth_Hydrolase"/>
</dbReference>
<proteinExistence type="predicted"/>
<gene>
    <name evidence="1" type="ORF">FNL38_1011369</name>
</gene>
<organism evidence="1">
    <name type="scientific">Nocardia globerula</name>
    <dbReference type="NCBI Taxonomy" id="1818"/>
    <lineage>
        <taxon>Bacteria</taxon>
        <taxon>Bacillati</taxon>
        <taxon>Actinomycetota</taxon>
        <taxon>Actinomycetes</taxon>
        <taxon>Mycobacteriales</taxon>
        <taxon>Nocardiaceae</taxon>
        <taxon>Nocardia</taxon>
    </lineage>
</organism>
<dbReference type="GO" id="GO:0003824">
    <property type="term" value="F:catalytic activity"/>
    <property type="evidence" value="ECO:0007669"/>
    <property type="project" value="UniProtKB-ARBA"/>
</dbReference>
<reference evidence="1" key="1">
    <citation type="submission" date="2019-07" db="EMBL/GenBank/DDBJ databases">
        <title>Genomic Encyclopedia of Type Strains, Phase IV (KMG-IV): sequencing the most valuable type-strain genomes for metagenomic binning, comparative biology and taxonomic classification.</title>
        <authorList>
            <person name="Goeker M."/>
        </authorList>
    </citation>
    <scope>NUCLEOTIDE SEQUENCE</scope>
    <source>
        <strain evidence="1">DSM 44596</strain>
    </source>
</reference>
<dbReference type="InterPro" id="IPR000073">
    <property type="entry name" value="AB_hydrolase_1"/>
</dbReference>
<dbReference type="PANTHER" id="PTHR37017">
    <property type="entry name" value="AB HYDROLASE-1 DOMAIN-CONTAINING PROTEIN-RELATED"/>
    <property type="match status" value="1"/>
</dbReference>
<comment type="caution">
    <text evidence="1">The sequence shown here is derived from an EMBL/GenBank/DDBJ whole genome shotgun (WGS) entry which is preliminary data.</text>
</comment>
<dbReference type="Gene3D" id="3.40.50.1820">
    <property type="entry name" value="alpha/beta hydrolase"/>
    <property type="match status" value="1"/>
</dbReference>